<dbReference type="InterPro" id="IPR001623">
    <property type="entry name" value="DnaJ_domain"/>
</dbReference>
<dbReference type="InterPro" id="IPR023749">
    <property type="entry name" value="DjlA"/>
</dbReference>
<dbReference type="Pfam" id="PF00226">
    <property type="entry name" value="DnaJ"/>
    <property type="match status" value="1"/>
</dbReference>
<keyword evidence="4 7" id="KW-1133">Transmembrane helix</keyword>
<dbReference type="Gene3D" id="1.10.287.110">
    <property type="entry name" value="DnaJ domain"/>
    <property type="match status" value="1"/>
</dbReference>
<dbReference type="Gene3D" id="1.10.3680.10">
    <property type="entry name" value="TerB-like"/>
    <property type="match status" value="1"/>
</dbReference>
<dbReference type="SUPFAM" id="SSF46565">
    <property type="entry name" value="Chaperone J-domain"/>
    <property type="match status" value="1"/>
</dbReference>
<sequence length="275" mass="31097">MTWLGKVVGGTFGFLMGGPLGALLGAAFGHQLDRNLDEVELLESDGAAGVQYRVQMAFFTATFSVMGHIAKADGRVSEAEIDAARRVMGRMELPEDLRRTAIHLYHQGKRADFPLDAALEQFRQECQKRYALFRVFIEIQLEAALADGVLHRSAEQLLLRICDRLNFSRFEFYAMRARLEAERRFARHSHRARQRARREPPTAREPSLADAYAVLGASASASDSDIKRAYRRLMSQHHPDKLAARGVPEEMLRLATEKTQQIRRAYDAIAKARKL</sequence>
<feature type="topological domain" description="Periplasmic" evidence="7">
    <location>
        <begin position="1"/>
        <end position="6"/>
    </location>
</feature>
<evidence type="ECO:0000256" key="4">
    <source>
        <dbReference type="ARBA" id="ARBA00022989"/>
    </source>
</evidence>
<keyword evidence="1 7" id="KW-1003">Cell membrane</keyword>
<gene>
    <name evidence="7 10" type="primary">djlA</name>
    <name evidence="10" type="ORF">MECH1_V1_2544</name>
</gene>
<comment type="subunit">
    <text evidence="7">Homodimer.</text>
</comment>
<dbReference type="PROSITE" id="PS50076">
    <property type="entry name" value="DNAJ_2"/>
    <property type="match status" value="1"/>
</dbReference>
<dbReference type="InterPro" id="IPR007791">
    <property type="entry name" value="DjlA_N"/>
</dbReference>
<dbReference type="CDD" id="cd06257">
    <property type="entry name" value="DnaJ"/>
    <property type="match status" value="1"/>
</dbReference>
<dbReference type="InterPro" id="IPR050817">
    <property type="entry name" value="DjlA_DnaK_co-chaperone"/>
</dbReference>
<evidence type="ECO:0000256" key="8">
    <source>
        <dbReference type="SAM" id="MobiDB-lite"/>
    </source>
</evidence>
<evidence type="ECO:0000259" key="9">
    <source>
        <dbReference type="PROSITE" id="PS50076"/>
    </source>
</evidence>
<dbReference type="NCBIfam" id="NF006948">
    <property type="entry name" value="PRK09430.1"/>
    <property type="match status" value="1"/>
</dbReference>
<feature type="topological domain" description="Cytoplasmic" evidence="7">
    <location>
        <begin position="31"/>
        <end position="275"/>
    </location>
</feature>
<evidence type="ECO:0000256" key="3">
    <source>
        <dbReference type="ARBA" id="ARBA00022692"/>
    </source>
</evidence>
<dbReference type="SMART" id="SM00271">
    <property type="entry name" value="DnaJ"/>
    <property type="match status" value="1"/>
</dbReference>
<accession>A0ABM9NKZ6</accession>
<evidence type="ECO:0000256" key="1">
    <source>
        <dbReference type="ARBA" id="ARBA00022475"/>
    </source>
</evidence>
<dbReference type="PRINTS" id="PR00625">
    <property type="entry name" value="JDOMAIN"/>
</dbReference>
<protein>
    <recommendedName>
        <fullName evidence="7">Co-chaperone protein DjlA</fullName>
    </recommendedName>
</protein>
<feature type="domain" description="J" evidence="9">
    <location>
        <begin position="210"/>
        <end position="274"/>
    </location>
</feature>
<comment type="function">
    <text evidence="7">Regulatory DnaK co-chaperone. Direct interaction between DnaK and DjlA is needed for the induction of the wcaABCDE operon, involved in the synthesis of a colanic acid polysaccharide capsule, possibly through activation of the RcsB/RcsC phosphotransfer signaling pathway. The colanic acid capsule may help the bacterium survive conditions outside the host.</text>
</comment>
<proteinExistence type="inferred from homology"/>
<evidence type="ECO:0000256" key="5">
    <source>
        <dbReference type="ARBA" id="ARBA00023136"/>
    </source>
</evidence>
<dbReference type="CDD" id="cd07316">
    <property type="entry name" value="terB_like_DjlA"/>
    <property type="match status" value="1"/>
</dbReference>
<dbReference type="EMBL" id="OZ026884">
    <property type="protein sequence ID" value="CAL1241320.1"/>
    <property type="molecule type" value="Genomic_DNA"/>
</dbReference>
<evidence type="ECO:0000256" key="2">
    <source>
        <dbReference type="ARBA" id="ARBA00022519"/>
    </source>
</evidence>
<dbReference type="InterPro" id="IPR029024">
    <property type="entry name" value="TerB-like"/>
</dbReference>
<dbReference type="HAMAP" id="MF_01153">
    <property type="entry name" value="DjlA"/>
    <property type="match status" value="1"/>
</dbReference>
<organism evidence="10 11">
    <name type="scientific">Candidatus Methylocalor cossyra</name>
    <dbReference type="NCBI Taxonomy" id="3108543"/>
    <lineage>
        <taxon>Bacteria</taxon>
        <taxon>Pseudomonadati</taxon>
        <taxon>Pseudomonadota</taxon>
        <taxon>Gammaproteobacteria</taxon>
        <taxon>Methylococcales</taxon>
        <taxon>Methylococcaceae</taxon>
        <taxon>Candidatus Methylocalor</taxon>
    </lineage>
</organism>
<dbReference type="PANTHER" id="PTHR24074">
    <property type="entry name" value="CO-CHAPERONE PROTEIN DJLA"/>
    <property type="match status" value="1"/>
</dbReference>
<keyword evidence="6 7" id="KW-0143">Chaperone</keyword>
<keyword evidence="3 7" id="KW-0812">Transmembrane</keyword>
<comment type="subcellular location">
    <subcellularLocation>
        <location evidence="7">Cell inner membrane</location>
        <topology evidence="7">Single-pass type III membrane protein</topology>
    </subcellularLocation>
</comment>
<evidence type="ECO:0000313" key="11">
    <source>
        <dbReference type="Proteomes" id="UP001497493"/>
    </source>
</evidence>
<feature type="compositionally biased region" description="Basic residues" evidence="8">
    <location>
        <begin position="187"/>
        <end position="196"/>
    </location>
</feature>
<dbReference type="Pfam" id="PF05099">
    <property type="entry name" value="TerB"/>
    <property type="match status" value="1"/>
</dbReference>
<comment type="domain">
    <text evidence="7">The transmembrane domain is a dimerization domain.</text>
</comment>
<keyword evidence="5 7" id="KW-0472">Membrane</keyword>
<evidence type="ECO:0000313" key="10">
    <source>
        <dbReference type="EMBL" id="CAL1241320.1"/>
    </source>
</evidence>
<dbReference type="RefSeq" id="WP_348757845.1">
    <property type="nucleotide sequence ID" value="NZ_OZ026884.1"/>
</dbReference>
<dbReference type="InterPro" id="IPR036869">
    <property type="entry name" value="J_dom_sf"/>
</dbReference>
<reference evidence="10 11" key="1">
    <citation type="submission" date="2024-04" db="EMBL/GenBank/DDBJ databases">
        <authorList>
            <person name="Cremers G."/>
        </authorList>
    </citation>
    <scope>NUCLEOTIDE SEQUENCE [LARGE SCALE GENOMIC DNA]</scope>
    <source>
        <strain evidence="10">MeCH1-AG</strain>
    </source>
</reference>
<keyword evidence="11" id="KW-1185">Reference proteome</keyword>
<feature type="region of interest" description="Disordered" evidence="8">
    <location>
        <begin position="187"/>
        <end position="206"/>
    </location>
</feature>
<evidence type="ECO:0000256" key="6">
    <source>
        <dbReference type="ARBA" id="ARBA00023186"/>
    </source>
</evidence>
<dbReference type="SUPFAM" id="SSF158682">
    <property type="entry name" value="TerB-like"/>
    <property type="match status" value="1"/>
</dbReference>
<evidence type="ECO:0000256" key="7">
    <source>
        <dbReference type="HAMAP-Rule" id="MF_01153"/>
    </source>
</evidence>
<dbReference type="Proteomes" id="UP001497493">
    <property type="component" value="Chromosome"/>
</dbReference>
<keyword evidence="2 7" id="KW-0997">Cell inner membrane</keyword>
<name>A0ABM9NKZ6_9GAMM</name>